<evidence type="ECO:0000256" key="1">
    <source>
        <dbReference type="ARBA" id="ARBA00022679"/>
    </source>
</evidence>
<proteinExistence type="predicted"/>
<accession>A0ABS0KYG4</accession>
<evidence type="ECO:0000259" key="4">
    <source>
        <dbReference type="Pfam" id="PF08545"/>
    </source>
</evidence>
<dbReference type="SUPFAM" id="SSF53901">
    <property type="entry name" value="Thiolase-like"/>
    <property type="match status" value="1"/>
</dbReference>
<keyword evidence="6" id="KW-1185">Reference proteome</keyword>
<dbReference type="Gene3D" id="3.40.47.10">
    <property type="match status" value="2"/>
</dbReference>
<feature type="domain" description="Beta-ketoacyl-[acyl-carrier-protein] synthase III C-terminal" evidence="3">
    <location>
        <begin position="259"/>
        <end position="358"/>
    </location>
</feature>
<dbReference type="CDD" id="cd00830">
    <property type="entry name" value="KAS_III"/>
    <property type="match status" value="1"/>
</dbReference>
<reference evidence="5 6" key="1">
    <citation type="submission" date="2020-11" db="EMBL/GenBank/DDBJ databases">
        <title>Hymenobacter sp.</title>
        <authorList>
            <person name="Kim M.K."/>
        </authorList>
    </citation>
    <scope>NUCLEOTIDE SEQUENCE [LARGE SCALE GENOMIC DNA]</scope>
    <source>
        <strain evidence="5 6">BT594</strain>
    </source>
</reference>
<keyword evidence="1" id="KW-0808">Transferase</keyword>
<feature type="domain" description="Beta-ketoacyl-[acyl-carrier-protein] synthase III N-terminal" evidence="4">
    <location>
        <begin position="133"/>
        <end position="205"/>
    </location>
</feature>
<dbReference type="PANTHER" id="PTHR34069:SF2">
    <property type="entry name" value="BETA-KETOACYL-[ACYL-CARRIER-PROTEIN] SYNTHASE III"/>
    <property type="match status" value="1"/>
</dbReference>
<dbReference type="Pfam" id="PF08545">
    <property type="entry name" value="ACP_syn_III"/>
    <property type="match status" value="1"/>
</dbReference>
<organism evidence="5 6">
    <name type="scientific">Hymenobacter guriensis</name>
    <dbReference type="NCBI Taxonomy" id="2793065"/>
    <lineage>
        <taxon>Bacteria</taxon>
        <taxon>Pseudomonadati</taxon>
        <taxon>Bacteroidota</taxon>
        <taxon>Cytophagia</taxon>
        <taxon>Cytophagales</taxon>
        <taxon>Hymenobacteraceae</taxon>
        <taxon>Hymenobacter</taxon>
    </lineage>
</organism>
<comment type="caution">
    <text evidence="5">The sequence shown here is derived from an EMBL/GenBank/DDBJ whole genome shotgun (WGS) entry which is preliminary data.</text>
</comment>
<dbReference type="Pfam" id="PF08541">
    <property type="entry name" value="ACP_syn_III_C"/>
    <property type="match status" value="1"/>
</dbReference>
<evidence type="ECO:0000313" key="5">
    <source>
        <dbReference type="EMBL" id="MBG8552886.1"/>
    </source>
</evidence>
<evidence type="ECO:0000256" key="2">
    <source>
        <dbReference type="ARBA" id="ARBA00023315"/>
    </source>
</evidence>
<dbReference type="InterPro" id="IPR013747">
    <property type="entry name" value="ACP_syn_III_C"/>
</dbReference>
<dbReference type="PANTHER" id="PTHR34069">
    <property type="entry name" value="3-OXOACYL-[ACYL-CARRIER-PROTEIN] SYNTHASE 3"/>
    <property type="match status" value="1"/>
</dbReference>
<keyword evidence="2" id="KW-0012">Acyltransferase</keyword>
<evidence type="ECO:0000259" key="3">
    <source>
        <dbReference type="Pfam" id="PF08541"/>
    </source>
</evidence>
<dbReference type="InterPro" id="IPR013751">
    <property type="entry name" value="ACP_syn_III_N"/>
</dbReference>
<protein>
    <submittedName>
        <fullName evidence="5">Ketoacyl-ACP synthase III</fullName>
    </submittedName>
</protein>
<dbReference type="InterPro" id="IPR016039">
    <property type="entry name" value="Thiolase-like"/>
</dbReference>
<dbReference type="Proteomes" id="UP000601099">
    <property type="component" value="Unassembled WGS sequence"/>
</dbReference>
<dbReference type="RefSeq" id="WP_394368781.1">
    <property type="nucleotide sequence ID" value="NZ_JADWYK010000002.1"/>
</dbReference>
<gene>
    <name evidence="5" type="ORF">I5L79_04965</name>
</gene>
<sequence length="360" mass="39217">MSMNRYSVITATGSYLPPRTVSNQHFVDTAFYDATGTRLDKPGAEITSKFEQITEIGERRYATDDLLASDLGFLAAQAALTSWHGNPEELDYIIVAHNFGDVAADNRRTDMVPTLAARIKARLGIRNPYTVAYDLPFGCPGWLQGVIQANYFLRSGDASRILVIGTETLSRVCDPHDRDSMLYADGAGAVVLEARASNEPVGILAHLTRSDTAQEAHLLRMGASYNPTYPAGDLFLKMDGRKLYEYALKTVPQAIQACLEKAGVSLTAVRKVLIHQANGKMDEAILKRLYALYNLPVIPVGVMPMTISWLGNSSVATLPTLLDLLLRDQLPDQHIEAGDVVVFASVGAGMNINAVVYQAV</sequence>
<dbReference type="EMBL" id="JADWYK010000002">
    <property type="protein sequence ID" value="MBG8552886.1"/>
    <property type="molecule type" value="Genomic_DNA"/>
</dbReference>
<name>A0ABS0KYG4_9BACT</name>
<evidence type="ECO:0000313" key="6">
    <source>
        <dbReference type="Proteomes" id="UP000601099"/>
    </source>
</evidence>